<feature type="chain" id="PRO_5047059898" description="Concanavalin A-like lectin/glucanase superfamily protein" evidence="1">
    <location>
        <begin position="33"/>
        <end position="945"/>
    </location>
</feature>
<dbReference type="InterPro" id="IPR013320">
    <property type="entry name" value="ConA-like_dom_sf"/>
</dbReference>
<dbReference type="Proteomes" id="UP001244563">
    <property type="component" value="Unassembled WGS sequence"/>
</dbReference>
<proteinExistence type="predicted"/>
<evidence type="ECO:0000313" key="3">
    <source>
        <dbReference type="Proteomes" id="UP001244563"/>
    </source>
</evidence>
<dbReference type="EMBL" id="JAUSSW010000017">
    <property type="protein sequence ID" value="MDQ0104477.1"/>
    <property type="molecule type" value="Genomic_DNA"/>
</dbReference>
<dbReference type="SUPFAM" id="SSF49899">
    <property type="entry name" value="Concanavalin A-like lectins/glucanases"/>
    <property type="match status" value="1"/>
</dbReference>
<gene>
    <name evidence="2" type="ORF">J2T10_004152</name>
</gene>
<comment type="caution">
    <text evidence="2">The sequence shown here is derived from an EMBL/GenBank/DDBJ whole genome shotgun (WGS) entry which is preliminary data.</text>
</comment>
<keyword evidence="3" id="KW-1185">Reference proteome</keyword>
<feature type="signal peptide" evidence="1">
    <location>
        <begin position="1"/>
        <end position="32"/>
    </location>
</feature>
<sequence length="945" mass="99187">MRKSSALLRRACVPVVSLGLLSLGLFVPVAHADTEPPAAPVAGAKSESAAVTEAAETSKDVVVDAATTPTNLTVAHPDGTLTTTMSTEPVRMQTSTGWSDISTDLVRATVDGVSVLKPENVPVDITVGTGGTDRIASLDDKNGHSLTQSWPFGTLPEPVVEGNSATFRQVLPGVDLIQLAHKTGISQVLKIETAEAARDPRVAQMRIFLDSQNTVVEQNAEGELTAKGTDSGVVELSNSGGTWWDSSAEGATATNPGGQGIARPFSLTLGAEAGKQSQIFGMDEILDTANLTFPVYVDPDWHATRTNYVFVDSAYPGVSYWNGYLTNGEGNVGYLPNDWAPDGRTHLARTYFQFNTSFLVGRDILAARLGTVETWSSSCTPTNVASWITGDIGPATNWNVQPGLIMRTDMGAVAKGYNASCPAGTVGFDLMAAKSILLNKTVWNIMLAAGNESDPLGWKKFQNSATLTVTHNLPPNTPVIGTITGGKYAYPANAPAYYVTRNPRPVFRVSDSDPDGAEGGPTSVYMEVYTKAGALISGSGPISGAAAGDVYDWQIPVTLGNGEYYLQSQSKDGWNAYSGTMRFNFKVDTTPPAAPQVTQVPRSDAPATLTAGATHADDNGVIGDTIYNFHVELPAGSEPAEGFVFSITSGAWPASTYPQSIRCGDPRIQEYVAVCPAGGMSTDIRIAALDDTTVLTVWAFDSAGNVSSVPLHNATGTTYTFSVGKGSVRPTTLAPLTLNGQTAWVTPQPSTDNSCGQFPFGDVSNNGAPQMLTFPNGASTAQTAGQAIDPSNSFSVAGWFCPTSATATTVQDLIVQWTSTGPAAALRARTDGKPELVAWASVSGTESVTGQGLVSGQWAYVAAIYDEINAQLRITKTDTNGTGTWVKAASPVSHKTAAASDPVKLGGSFVGNIYKPMLTQGVLKPDTFKDANLYSFTSTSKGLLK</sequence>
<accession>A0ABT9TVC2</accession>
<reference evidence="2 3" key="1">
    <citation type="submission" date="2023-07" db="EMBL/GenBank/DDBJ databases">
        <title>Sorghum-associated microbial communities from plants grown in Nebraska, USA.</title>
        <authorList>
            <person name="Schachtman D."/>
        </authorList>
    </citation>
    <scope>NUCLEOTIDE SEQUENCE [LARGE SCALE GENOMIC DNA]</scope>
    <source>
        <strain evidence="2 3">CC523</strain>
    </source>
</reference>
<protein>
    <recommendedName>
        <fullName evidence="4">Concanavalin A-like lectin/glucanase superfamily protein</fullName>
    </recommendedName>
</protein>
<evidence type="ECO:0008006" key="4">
    <source>
        <dbReference type="Google" id="ProtNLM"/>
    </source>
</evidence>
<name>A0ABT9TVC2_PAENI</name>
<dbReference type="Gene3D" id="2.60.120.200">
    <property type="match status" value="1"/>
</dbReference>
<dbReference type="RefSeq" id="WP_306879723.1">
    <property type="nucleotide sequence ID" value="NZ_JAUSSW010000017.1"/>
</dbReference>
<keyword evidence="1" id="KW-0732">Signal</keyword>
<evidence type="ECO:0000256" key="1">
    <source>
        <dbReference type="SAM" id="SignalP"/>
    </source>
</evidence>
<organism evidence="2 3">
    <name type="scientific">Paenarthrobacter nicotinovorans</name>
    <name type="common">Arthrobacter nicotinovorans</name>
    <dbReference type="NCBI Taxonomy" id="29320"/>
    <lineage>
        <taxon>Bacteria</taxon>
        <taxon>Bacillati</taxon>
        <taxon>Actinomycetota</taxon>
        <taxon>Actinomycetes</taxon>
        <taxon>Micrococcales</taxon>
        <taxon>Micrococcaceae</taxon>
        <taxon>Paenarthrobacter</taxon>
    </lineage>
</organism>
<evidence type="ECO:0000313" key="2">
    <source>
        <dbReference type="EMBL" id="MDQ0104477.1"/>
    </source>
</evidence>